<dbReference type="PANTHER" id="PTHR48104:SF30">
    <property type="entry name" value="METACASPASE-1"/>
    <property type="match status" value="1"/>
</dbReference>
<dbReference type="EMBL" id="KB445806">
    <property type="protein sequence ID" value="EMD33421.1"/>
    <property type="molecule type" value="Genomic_DNA"/>
</dbReference>
<comment type="similarity">
    <text evidence="1">Belongs to the peptidase C14B family.</text>
</comment>
<evidence type="ECO:0000256" key="1">
    <source>
        <dbReference type="ARBA" id="ARBA00009005"/>
    </source>
</evidence>
<dbReference type="GO" id="GO:0005737">
    <property type="term" value="C:cytoplasm"/>
    <property type="evidence" value="ECO:0007669"/>
    <property type="project" value="TreeGrafter"/>
</dbReference>
<sequence length="328" mass="36475">MNLEAKKKALLVAVQYQELSCRPGYSDAALRGTSHDPGALEKLLVNTYKWKKEDIRVMTDSEPPTKDNILTAMKKLVKGARSGDTFFFLFSGHGSQVKNRNGAELDGFDEVIWPADVRFNDQLTWEDPGDPTENFIIDDEIHNILVEHLPKGSRMVMLFDHCHSGTAADLPIEVDAERNDSCIDSAKSITSITTKQFVDKEVRTLRHTVEHDPRAATATGQPIHQAPSSRSSKALATQGLEAIVESWSACRDSEVTFGIDDQSSLLVKAFCDVLAKEPHPTHSKLLVDINRHIVERAQMNSHVQGMTNPEHQVNMVLGDKGVHPEGYR</sequence>
<evidence type="ECO:0000313" key="3">
    <source>
        <dbReference type="EMBL" id="EMD33421.1"/>
    </source>
</evidence>
<organism evidence="3 4">
    <name type="scientific">Ceriporiopsis subvermispora (strain B)</name>
    <name type="common">White-rot fungus</name>
    <name type="synonym">Gelatoporia subvermispora</name>
    <dbReference type="NCBI Taxonomy" id="914234"/>
    <lineage>
        <taxon>Eukaryota</taxon>
        <taxon>Fungi</taxon>
        <taxon>Dikarya</taxon>
        <taxon>Basidiomycota</taxon>
        <taxon>Agaricomycotina</taxon>
        <taxon>Agaricomycetes</taxon>
        <taxon>Polyporales</taxon>
        <taxon>Gelatoporiaceae</taxon>
        <taxon>Gelatoporia</taxon>
    </lineage>
</organism>
<reference evidence="3 4" key="1">
    <citation type="journal article" date="2012" name="Proc. Natl. Acad. Sci. U.S.A.">
        <title>Comparative genomics of Ceriporiopsis subvermispora and Phanerochaete chrysosporium provide insight into selective ligninolysis.</title>
        <authorList>
            <person name="Fernandez-Fueyo E."/>
            <person name="Ruiz-Duenas F.J."/>
            <person name="Ferreira P."/>
            <person name="Floudas D."/>
            <person name="Hibbett D.S."/>
            <person name="Canessa P."/>
            <person name="Larrondo L.F."/>
            <person name="James T.Y."/>
            <person name="Seelenfreund D."/>
            <person name="Lobos S."/>
            <person name="Polanco R."/>
            <person name="Tello M."/>
            <person name="Honda Y."/>
            <person name="Watanabe T."/>
            <person name="Watanabe T."/>
            <person name="Ryu J.S."/>
            <person name="Kubicek C.P."/>
            <person name="Schmoll M."/>
            <person name="Gaskell J."/>
            <person name="Hammel K.E."/>
            <person name="St John F.J."/>
            <person name="Vanden Wymelenberg A."/>
            <person name="Sabat G."/>
            <person name="Splinter BonDurant S."/>
            <person name="Syed K."/>
            <person name="Yadav J.S."/>
            <person name="Doddapaneni H."/>
            <person name="Subramanian V."/>
            <person name="Lavin J.L."/>
            <person name="Oguiza J.A."/>
            <person name="Perez G."/>
            <person name="Pisabarro A.G."/>
            <person name="Ramirez L."/>
            <person name="Santoyo F."/>
            <person name="Master E."/>
            <person name="Coutinho P.M."/>
            <person name="Henrissat B."/>
            <person name="Lombard V."/>
            <person name="Magnuson J.K."/>
            <person name="Kuees U."/>
            <person name="Hori C."/>
            <person name="Igarashi K."/>
            <person name="Samejima M."/>
            <person name="Held B.W."/>
            <person name="Barry K.W."/>
            <person name="LaButti K.M."/>
            <person name="Lapidus A."/>
            <person name="Lindquist E.A."/>
            <person name="Lucas S.M."/>
            <person name="Riley R."/>
            <person name="Salamov A.A."/>
            <person name="Hoffmeister D."/>
            <person name="Schwenk D."/>
            <person name="Hadar Y."/>
            <person name="Yarden O."/>
            <person name="de Vries R.P."/>
            <person name="Wiebenga A."/>
            <person name="Stenlid J."/>
            <person name="Eastwood D."/>
            <person name="Grigoriev I.V."/>
            <person name="Berka R.M."/>
            <person name="Blanchette R.A."/>
            <person name="Kersten P."/>
            <person name="Martinez A.T."/>
            <person name="Vicuna R."/>
            <person name="Cullen D."/>
        </authorList>
    </citation>
    <scope>NUCLEOTIDE SEQUENCE [LARGE SCALE GENOMIC DNA]</scope>
    <source>
        <strain evidence="3 4">B</strain>
    </source>
</reference>
<evidence type="ECO:0000259" key="2">
    <source>
        <dbReference type="Pfam" id="PF00656"/>
    </source>
</evidence>
<dbReference type="Proteomes" id="UP000016930">
    <property type="component" value="Unassembled WGS sequence"/>
</dbReference>
<gene>
    <name evidence="3" type="ORF">CERSUDRAFT_98532</name>
</gene>
<dbReference type="Pfam" id="PF00656">
    <property type="entry name" value="Peptidase_C14"/>
    <property type="match status" value="1"/>
</dbReference>
<dbReference type="OrthoDB" id="3223806at2759"/>
<dbReference type="PANTHER" id="PTHR48104">
    <property type="entry name" value="METACASPASE-4"/>
    <property type="match status" value="1"/>
</dbReference>
<dbReference type="Gene3D" id="3.40.50.12660">
    <property type="match status" value="1"/>
</dbReference>
<accession>M2R3E7</accession>
<name>M2R3E7_CERS8</name>
<feature type="domain" description="Peptidase C14 caspase" evidence="2">
    <location>
        <begin position="7"/>
        <end position="304"/>
    </location>
</feature>
<dbReference type="GO" id="GO:0006508">
    <property type="term" value="P:proteolysis"/>
    <property type="evidence" value="ECO:0007669"/>
    <property type="project" value="InterPro"/>
</dbReference>
<evidence type="ECO:0000313" key="4">
    <source>
        <dbReference type="Proteomes" id="UP000016930"/>
    </source>
</evidence>
<dbReference type="InterPro" id="IPR011600">
    <property type="entry name" value="Pept_C14_caspase"/>
</dbReference>
<dbReference type="InterPro" id="IPR050452">
    <property type="entry name" value="Metacaspase"/>
</dbReference>
<proteinExistence type="inferred from homology"/>
<protein>
    <recommendedName>
        <fullName evidence="2">Peptidase C14 caspase domain-containing protein</fullName>
    </recommendedName>
</protein>
<dbReference type="HOGENOM" id="CLU_029389_6_1_1"/>
<dbReference type="GO" id="GO:0004197">
    <property type="term" value="F:cysteine-type endopeptidase activity"/>
    <property type="evidence" value="ECO:0007669"/>
    <property type="project" value="InterPro"/>
</dbReference>
<dbReference type="AlphaFoldDB" id="M2R3E7"/>
<keyword evidence="4" id="KW-1185">Reference proteome</keyword>